<organism evidence="3 4">
    <name type="scientific">Aureobasidium pullulans</name>
    <name type="common">Black yeast</name>
    <name type="synonym">Pullularia pullulans</name>
    <dbReference type="NCBI Taxonomy" id="5580"/>
    <lineage>
        <taxon>Eukaryota</taxon>
        <taxon>Fungi</taxon>
        <taxon>Dikarya</taxon>
        <taxon>Ascomycota</taxon>
        <taxon>Pezizomycotina</taxon>
        <taxon>Dothideomycetes</taxon>
        <taxon>Dothideomycetidae</taxon>
        <taxon>Dothideales</taxon>
        <taxon>Saccotheciaceae</taxon>
        <taxon>Aureobasidium</taxon>
    </lineage>
</organism>
<evidence type="ECO:0008006" key="5">
    <source>
        <dbReference type="Google" id="ProtNLM"/>
    </source>
</evidence>
<sequence length="369" mass="38451">MFTPSITGYGPQMTASPYTLTSLSTVVQTTLIQELRRDNPPAILTNAQTCGYTSGAWSSAVTCGPQQSCTYYTTPYSAPNFGCCSEGVGCGYVSTCLDYKAMGNSNRGAGVLISDQQFLCGSEVPYCSTVLLYGTTYAPSSSYSFYSYGCLATSNAVVVAFQTTLDGRAATTTSSSISASAAATTTSVAESSSTPITTLSSSSTTSTSTSTSSSITTNSSQTTSSSLPVLSKVNTEASSTSVGTISSPAASIAPALPSSTMSPTGLSQTSQIGIAVGVSIGVGLLLAALGFAFWRHRKAKHDKRWHDQPSQSFPGQHYETEGNKSLHPFDHRFSSLRSTSSVGKSEILREAPYELSSTGIRHELAANNQ</sequence>
<evidence type="ECO:0000313" key="3">
    <source>
        <dbReference type="EMBL" id="THY07803.1"/>
    </source>
</evidence>
<evidence type="ECO:0000256" key="1">
    <source>
        <dbReference type="SAM" id="MobiDB-lite"/>
    </source>
</evidence>
<dbReference type="AlphaFoldDB" id="A0A4V6TEB9"/>
<keyword evidence="2" id="KW-0472">Membrane</keyword>
<dbReference type="Proteomes" id="UP000306584">
    <property type="component" value="Unassembled WGS sequence"/>
</dbReference>
<gene>
    <name evidence="3" type="ORF">D6D01_09728</name>
</gene>
<reference evidence="3 4" key="1">
    <citation type="submission" date="2018-10" db="EMBL/GenBank/DDBJ databases">
        <title>Fifty Aureobasidium pullulans genomes reveal a recombining polyextremotolerant generalist.</title>
        <authorList>
            <person name="Gostincar C."/>
            <person name="Turk M."/>
            <person name="Zajc J."/>
            <person name="Gunde-Cimerman N."/>
        </authorList>
    </citation>
    <scope>NUCLEOTIDE SEQUENCE [LARGE SCALE GENOMIC DNA]</scope>
    <source>
        <strain evidence="3 4">EXF-6604</strain>
    </source>
</reference>
<feature type="region of interest" description="Disordered" evidence="1">
    <location>
        <begin position="302"/>
        <end position="330"/>
    </location>
</feature>
<comment type="caution">
    <text evidence="3">The sequence shown here is derived from an EMBL/GenBank/DDBJ whole genome shotgun (WGS) entry which is preliminary data.</text>
</comment>
<feature type="compositionally biased region" description="Low complexity" evidence="1">
    <location>
        <begin position="194"/>
        <end position="226"/>
    </location>
</feature>
<dbReference type="EMBL" id="QZBD01000715">
    <property type="protein sequence ID" value="THY07803.1"/>
    <property type="molecule type" value="Genomic_DNA"/>
</dbReference>
<feature type="compositionally biased region" description="Basic and acidic residues" evidence="1">
    <location>
        <begin position="318"/>
        <end position="330"/>
    </location>
</feature>
<proteinExistence type="predicted"/>
<name>A0A4V6TEB9_AURPU</name>
<feature type="region of interest" description="Disordered" evidence="1">
    <location>
        <begin position="194"/>
        <end position="228"/>
    </location>
</feature>
<evidence type="ECO:0000313" key="4">
    <source>
        <dbReference type="Proteomes" id="UP000306584"/>
    </source>
</evidence>
<feature type="transmembrane region" description="Helical" evidence="2">
    <location>
        <begin position="272"/>
        <end position="294"/>
    </location>
</feature>
<accession>A0A4V6TEB9</accession>
<evidence type="ECO:0000256" key="2">
    <source>
        <dbReference type="SAM" id="Phobius"/>
    </source>
</evidence>
<keyword evidence="2" id="KW-1133">Transmembrane helix</keyword>
<keyword evidence="2" id="KW-0812">Transmembrane</keyword>
<protein>
    <recommendedName>
        <fullName evidence="5">Mid2 domain-containing protein</fullName>
    </recommendedName>
</protein>